<reference evidence="1" key="1">
    <citation type="journal article" date="2014" name="Front. Microbiol.">
        <title>High frequency of phylogenetically diverse reductive dehalogenase-homologous genes in deep subseafloor sedimentary metagenomes.</title>
        <authorList>
            <person name="Kawai M."/>
            <person name="Futagami T."/>
            <person name="Toyoda A."/>
            <person name="Takaki Y."/>
            <person name="Nishi S."/>
            <person name="Hori S."/>
            <person name="Arai W."/>
            <person name="Tsubouchi T."/>
            <person name="Morono Y."/>
            <person name="Uchiyama I."/>
            <person name="Ito T."/>
            <person name="Fujiyama A."/>
            <person name="Inagaki F."/>
            <person name="Takami H."/>
        </authorList>
    </citation>
    <scope>NUCLEOTIDE SEQUENCE</scope>
    <source>
        <strain evidence="1">Expedition CK06-06</strain>
    </source>
</reference>
<evidence type="ECO:0008006" key="2">
    <source>
        <dbReference type="Google" id="ProtNLM"/>
    </source>
</evidence>
<dbReference type="Gene3D" id="3.10.180.10">
    <property type="entry name" value="2,3-Dihydroxybiphenyl 1,2-Dioxygenase, domain 1"/>
    <property type="match status" value="1"/>
</dbReference>
<accession>X1AUM5</accession>
<dbReference type="EMBL" id="BART01000495">
    <property type="protein sequence ID" value="GAG72972.1"/>
    <property type="molecule type" value="Genomic_DNA"/>
</dbReference>
<comment type="caution">
    <text evidence="1">The sequence shown here is derived from an EMBL/GenBank/DDBJ whole genome shotgun (WGS) entry which is preliminary data.</text>
</comment>
<feature type="non-terminal residue" evidence="1">
    <location>
        <position position="139"/>
    </location>
</feature>
<dbReference type="SUPFAM" id="SSF54593">
    <property type="entry name" value="Glyoxalase/Bleomycin resistance protein/Dihydroxybiphenyl dioxygenase"/>
    <property type="match status" value="1"/>
</dbReference>
<proteinExistence type="predicted"/>
<sequence length="139" mass="16137">MMRALMTFFTMGGRTKKMAEAIASKLSNYEVTFFPFELKGSFVDFYVNEMGLHVWLEQAECVILNHGNLLLGFCERDSPETEGMITLFYPAKEDVDIMYNQLKHISTSEPVENDKYQIYQFFAEDPEGRALEFHAFLHP</sequence>
<dbReference type="InterPro" id="IPR029039">
    <property type="entry name" value="Flavoprotein-like_sf"/>
</dbReference>
<protein>
    <recommendedName>
        <fullName evidence="2">VOC domain-containing protein</fullName>
    </recommendedName>
</protein>
<dbReference type="CDD" id="cd06587">
    <property type="entry name" value="VOC"/>
    <property type="match status" value="1"/>
</dbReference>
<name>X1AUM5_9ZZZZ</name>
<organism evidence="1">
    <name type="scientific">marine sediment metagenome</name>
    <dbReference type="NCBI Taxonomy" id="412755"/>
    <lineage>
        <taxon>unclassified sequences</taxon>
        <taxon>metagenomes</taxon>
        <taxon>ecological metagenomes</taxon>
    </lineage>
</organism>
<dbReference type="SUPFAM" id="SSF52218">
    <property type="entry name" value="Flavoproteins"/>
    <property type="match status" value="1"/>
</dbReference>
<evidence type="ECO:0000313" key="1">
    <source>
        <dbReference type="EMBL" id="GAG72972.1"/>
    </source>
</evidence>
<dbReference type="InterPro" id="IPR029068">
    <property type="entry name" value="Glyas_Bleomycin-R_OHBP_Dase"/>
</dbReference>
<dbReference type="AlphaFoldDB" id="X1AUM5"/>
<gene>
    <name evidence="1" type="ORF">S01H4_02319</name>
</gene>